<proteinExistence type="predicted"/>
<dbReference type="Pfam" id="PF14525">
    <property type="entry name" value="AraC_binding_2"/>
    <property type="match status" value="1"/>
</dbReference>
<evidence type="ECO:0000313" key="5">
    <source>
        <dbReference type="EMBL" id="GAA4141656.1"/>
    </source>
</evidence>
<evidence type="ECO:0000256" key="3">
    <source>
        <dbReference type="ARBA" id="ARBA00023163"/>
    </source>
</evidence>
<sequence length="325" mass="36980">MLFRTDDVPPAERFERFREVALKGQIPITVDSGQPDDFRATWGSARLGEVSVTSIACCAPFRFRRTPKLIRESDPEAYRLVLNIRGNNGVTQHRRHAGLEPGDLALYETSSPWEGWRGSGSTPIEWVMVTFPRRLLPIPPRTVSPLLGRRMTGQDGISALIGTMLHGLIDNVHQYRPADRLRLSQILLDLLTALLHRQLENTDSESAESSRRTLLLRIRSFIQNNLDDPALSPRMIAAAHHISTRQLHRLFEGQDMTVAAWIRDRRLEHARQDLIDPAQRSRPIRPIAARWGFSDAALFSRSFAAAHGVSPRDYRRRHQTDRTEA</sequence>
<dbReference type="InterPro" id="IPR009057">
    <property type="entry name" value="Homeodomain-like_sf"/>
</dbReference>
<dbReference type="InterPro" id="IPR018060">
    <property type="entry name" value="HTH_AraC"/>
</dbReference>
<gene>
    <name evidence="5" type="ORF">GCM10022416_29820</name>
</gene>
<dbReference type="PROSITE" id="PS01124">
    <property type="entry name" value="HTH_ARAC_FAMILY_2"/>
    <property type="match status" value="1"/>
</dbReference>
<evidence type="ECO:0000256" key="2">
    <source>
        <dbReference type="ARBA" id="ARBA00023125"/>
    </source>
</evidence>
<dbReference type="Proteomes" id="UP001500266">
    <property type="component" value="Unassembled WGS sequence"/>
</dbReference>
<organism evidence="5 6">
    <name type="scientific">Actinomadura keratinilytica</name>
    <dbReference type="NCBI Taxonomy" id="547461"/>
    <lineage>
        <taxon>Bacteria</taxon>
        <taxon>Bacillati</taxon>
        <taxon>Actinomycetota</taxon>
        <taxon>Actinomycetes</taxon>
        <taxon>Streptosporangiales</taxon>
        <taxon>Thermomonosporaceae</taxon>
        <taxon>Actinomadura</taxon>
    </lineage>
</organism>
<dbReference type="InterPro" id="IPR050204">
    <property type="entry name" value="AraC_XylS_family_regulators"/>
</dbReference>
<dbReference type="PANTHER" id="PTHR46796:SF6">
    <property type="entry name" value="ARAC SUBFAMILY"/>
    <property type="match status" value="1"/>
</dbReference>
<accession>A0ABP7YUW3</accession>
<dbReference type="InterPro" id="IPR035418">
    <property type="entry name" value="AraC-bd_2"/>
</dbReference>
<comment type="caution">
    <text evidence="5">The sequence shown here is derived from an EMBL/GenBank/DDBJ whole genome shotgun (WGS) entry which is preliminary data.</text>
</comment>
<dbReference type="RefSeq" id="WP_345021726.1">
    <property type="nucleotide sequence ID" value="NZ_BAABDO010000038.1"/>
</dbReference>
<dbReference type="Pfam" id="PF12833">
    <property type="entry name" value="HTH_18"/>
    <property type="match status" value="1"/>
</dbReference>
<keyword evidence="2" id="KW-0238">DNA-binding</keyword>
<keyword evidence="1" id="KW-0805">Transcription regulation</keyword>
<feature type="domain" description="HTH araC/xylS-type" evidence="4">
    <location>
        <begin position="216"/>
        <end position="317"/>
    </location>
</feature>
<dbReference type="PANTHER" id="PTHR46796">
    <property type="entry name" value="HTH-TYPE TRANSCRIPTIONAL ACTIVATOR RHAS-RELATED"/>
    <property type="match status" value="1"/>
</dbReference>
<reference evidence="6" key="1">
    <citation type="journal article" date="2019" name="Int. J. Syst. Evol. Microbiol.">
        <title>The Global Catalogue of Microorganisms (GCM) 10K type strain sequencing project: providing services to taxonomists for standard genome sequencing and annotation.</title>
        <authorList>
            <consortium name="The Broad Institute Genomics Platform"/>
            <consortium name="The Broad Institute Genome Sequencing Center for Infectious Disease"/>
            <person name="Wu L."/>
            <person name="Ma J."/>
        </authorList>
    </citation>
    <scope>NUCLEOTIDE SEQUENCE [LARGE SCALE GENOMIC DNA]</scope>
    <source>
        <strain evidence="6">JCM 17316</strain>
    </source>
</reference>
<protein>
    <submittedName>
        <fullName evidence="5">Helix-turn-helix domain-containing protein</fullName>
    </submittedName>
</protein>
<keyword evidence="6" id="KW-1185">Reference proteome</keyword>
<name>A0ABP7YUW3_9ACTN</name>
<keyword evidence="3" id="KW-0804">Transcription</keyword>
<dbReference type="SUPFAM" id="SSF46689">
    <property type="entry name" value="Homeodomain-like"/>
    <property type="match status" value="1"/>
</dbReference>
<dbReference type="Gene3D" id="1.10.10.60">
    <property type="entry name" value="Homeodomain-like"/>
    <property type="match status" value="1"/>
</dbReference>
<evidence type="ECO:0000313" key="6">
    <source>
        <dbReference type="Proteomes" id="UP001500266"/>
    </source>
</evidence>
<evidence type="ECO:0000259" key="4">
    <source>
        <dbReference type="PROSITE" id="PS01124"/>
    </source>
</evidence>
<dbReference type="SMART" id="SM00342">
    <property type="entry name" value="HTH_ARAC"/>
    <property type="match status" value="1"/>
</dbReference>
<evidence type="ECO:0000256" key="1">
    <source>
        <dbReference type="ARBA" id="ARBA00023015"/>
    </source>
</evidence>
<dbReference type="EMBL" id="BAABDO010000038">
    <property type="protein sequence ID" value="GAA4141656.1"/>
    <property type="molecule type" value="Genomic_DNA"/>
</dbReference>